<comment type="caution">
    <text evidence="1">The sequence shown here is derived from an EMBL/GenBank/DDBJ whole genome shotgun (WGS) entry which is preliminary data.</text>
</comment>
<accession>A0ABU8G307</accession>
<dbReference type="Proteomes" id="UP001365781">
    <property type="component" value="Unassembled WGS sequence"/>
</dbReference>
<gene>
    <name evidence="1" type="ORF">WB403_00090</name>
</gene>
<proteinExistence type="predicted"/>
<protein>
    <submittedName>
        <fullName evidence="1">Uncharacterized protein</fullName>
    </submittedName>
</protein>
<evidence type="ECO:0000313" key="2">
    <source>
        <dbReference type="Proteomes" id="UP001365781"/>
    </source>
</evidence>
<sequence length="173" mass="18935">MASDHDMLWRRCAHLGRVLLPVVDGEVWRQARRHEHLGAWGINIAEGERLIEVIAALAAQAVAVDTSVSAAELDLLPLSAVADAATGKSDFELLAGLPDTFADGRDELAVKVFRLYAYRGGQYSHRLFRLSTELRGALSVLAERSRMPSPRCGHVFFWAAAAGLPSDHGHLKR</sequence>
<dbReference type="RefSeq" id="WP_336535262.1">
    <property type="nucleotide sequence ID" value="NZ_JBBAYL010000002.1"/>
</dbReference>
<name>A0ABU8G307_9ACTN</name>
<evidence type="ECO:0000313" key="1">
    <source>
        <dbReference type="EMBL" id="MEI5607562.1"/>
    </source>
</evidence>
<dbReference type="EMBL" id="JBBAYM010000001">
    <property type="protein sequence ID" value="MEI5607562.1"/>
    <property type="molecule type" value="Genomic_DNA"/>
</dbReference>
<reference evidence="1 2" key="1">
    <citation type="submission" date="2024-03" db="EMBL/GenBank/DDBJ databases">
        <title>First Report of Pectobacterium brasiliscabiei causing potato scab in china.</title>
        <authorList>
            <person name="Handique U."/>
        </authorList>
    </citation>
    <scope>NUCLEOTIDE SEQUENCE [LARGE SCALE GENOMIC DNA]</scope>
    <source>
        <strain evidence="1 2">ZRIMU1503</strain>
    </source>
</reference>
<keyword evidence="2" id="KW-1185">Reference proteome</keyword>
<organism evidence="1 2">
    <name type="scientific">Streptomyces brasiliscabiei</name>
    <dbReference type="NCBI Taxonomy" id="2736302"/>
    <lineage>
        <taxon>Bacteria</taxon>
        <taxon>Bacillati</taxon>
        <taxon>Actinomycetota</taxon>
        <taxon>Actinomycetes</taxon>
        <taxon>Kitasatosporales</taxon>
        <taxon>Streptomycetaceae</taxon>
        <taxon>Streptomyces</taxon>
    </lineage>
</organism>